<sequence length="348" mass="38388">MDPIIANIRQFAEKSRSLRDDPMAVEERGDKDLEGSLDATLQELQAQIATASQALEKLRAENVTLSSTEDLENPRLRLRELQAVKLGMASLAAKPPMLPSSASAALPSVLAYQTIKHSIAESKKEIPSLESQISFHEHQLRTSRSLQTDHSDINLALRARIDLLRTSSGKESRKDVRQIAQDRVNAGRALQKHLRSRAASLRAALLEFAEEHLAVQLAAEELGGPVVGDSMEVDEDSLAAGVFGKRKSQPSGKNAEQKRQRRLEDIRGAGPQTAENEVSEKSLAGEEFVALVDALVEALDGRSQDGVYVRLERESAAVRFLVRARVAQFHPKDARRIRLVDFGRELDD</sequence>
<evidence type="ECO:0000313" key="11">
    <source>
        <dbReference type="RefSeq" id="XP_033532790.1"/>
    </source>
</evidence>
<reference evidence="9 11" key="1">
    <citation type="submission" date="2020-01" db="EMBL/GenBank/DDBJ databases">
        <authorList>
            <consortium name="DOE Joint Genome Institute"/>
            <person name="Haridas S."/>
            <person name="Albert R."/>
            <person name="Binder M."/>
            <person name="Bloem J."/>
            <person name="Labutti K."/>
            <person name="Salamov A."/>
            <person name="Andreopoulos B."/>
            <person name="Baker S.E."/>
            <person name="Barry K."/>
            <person name="Bills G."/>
            <person name="Bluhm B.H."/>
            <person name="Cannon C."/>
            <person name="Castanera R."/>
            <person name="Culley D.E."/>
            <person name="Daum C."/>
            <person name="Ezra D."/>
            <person name="Gonzalez J.B."/>
            <person name="Henrissat B."/>
            <person name="Kuo A."/>
            <person name="Liang C."/>
            <person name="Lipzen A."/>
            <person name="Lutzoni F."/>
            <person name="Magnuson J."/>
            <person name="Mondo S."/>
            <person name="Nolan M."/>
            <person name="Ohm R."/>
            <person name="Pangilinan J."/>
            <person name="Park H.-J."/>
            <person name="Ramirez L."/>
            <person name="Alfaro M."/>
            <person name="Sun H."/>
            <person name="Tritt A."/>
            <person name="Yoshinaga Y."/>
            <person name="Zwiers L.-H."/>
            <person name="Turgeon B.G."/>
            <person name="Goodwin S.B."/>
            <person name="Spatafora J.W."/>
            <person name="Crous P.W."/>
            <person name="Grigoriev I.V."/>
        </authorList>
    </citation>
    <scope>NUCLEOTIDE SEQUENCE</scope>
    <source>
        <strain evidence="9 11">CBS 781.70</strain>
    </source>
</reference>
<dbReference type="AlphaFoldDB" id="A0A6G1G018"/>
<accession>A0A6G1G018</accession>
<dbReference type="Proteomes" id="UP000504638">
    <property type="component" value="Unplaced"/>
</dbReference>
<keyword evidence="10" id="KW-1185">Reference proteome</keyword>
<gene>
    <name evidence="9 11" type="ORF">P152DRAFT_62960</name>
</gene>
<evidence type="ECO:0000256" key="2">
    <source>
        <dbReference type="ARBA" id="ARBA00004584"/>
    </source>
</evidence>
<comment type="similarity">
    <text evidence="3">Belongs to the CENP-K/MCM22 family.</text>
</comment>
<dbReference type="GO" id="GO:0000070">
    <property type="term" value="P:mitotic sister chromatid segregation"/>
    <property type="evidence" value="ECO:0007669"/>
    <property type="project" value="TreeGrafter"/>
</dbReference>
<dbReference type="PANTHER" id="PTHR14401">
    <property type="entry name" value="CENTROMERE PROTEIN K"/>
    <property type="match status" value="1"/>
</dbReference>
<proteinExistence type="inferred from homology"/>
<evidence type="ECO:0000313" key="9">
    <source>
        <dbReference type="EMBL" id="KAF1811159.1"/>
    </source>
</evidence>
<dbReference type="GO" id="GO:0000775">
    <property type="term" value="C:chromosome, centromeric region"/>
    <property type="evidence" value="ECO:0007669"/>
    <property type="project" value="UniProtKB-SubCell"/>
</dbReference>
<organism evidence="9">
    <name type="scientific">Eremomyces bilateralis CBS 781.70</name>
    <dbReference type="NCBI Taxonomy" id="1392243"/>
    <lineage>
        <taxon>Eukaryota</taxon>
        <taxon>Fungi</taxon>
        <taxon>Dikarya</taxon>
        <taxon>Ascomycota</taxon>
        <taxon>Pezizomycotina</taxon>
        <taxon>Dothideomycetes</taxon>
        <taxon>Dothideomycetes incertae sedis</taxon>
        <taxon>Eremomycetales</taxon>
        <taxon>Eremomycetaceae</taxon>
        <taxon>Eremomyces</taxon>
    </lineage>
</organism>
<reference evidence="11" key="2">
    <citation type="submission" date="2020-04" db="EMBL/GenBank/DDBJ databases">
        <authorList>
            <consortium name="NCBI Genome Project"/>
        </authorList>
    </citation>
    <scope>NUCLEOTIDE SEQUENCE</scope>
    <source>
        <strain evidence="11">CBS 781.70</strain>
    </source>
</reference>
<comment type="subcellular location">
    <subcellularLocation>
        <location evidence="2">Chromosome</location>
        <location evidence="2">Centromere</location>
    </subcellularLocation>
    <subcellularLocation>
        <location evidence="1">Nucleus</location>
    </subcellularLocation>
</comment>
<feature type="compositionally biased region" description="Basic and acidic residues" evidence="8">
    <location>
        <begin position="255"/>
        <end position="267"/>
    </location>
</feature>
<dbReference type="EMBL" id="ML975162">
    <property type="protein sequence ID" value="KAF1811159.1"/>
    <property type="molecule type" value="Genomic_DNA"/>
</dbReference>
<evidence type="ECO:0000256" key="8">
    <source>
        <dbReference type="SAM" id="MobiDB-lite"/>
    </source>
</evidence>
<dbReference type="RefSeq" id="XP_033532790.1">
    <property type="nucleotide sequence ID" value="XM_033683121.1"/>
</dbReference>
<evidence type="ECO:0000313" key="10">
    <source>
        <dbReference type="Proteomes" id="UP000504638"/>
    </source>
</evidence>
<dbReference type="GO" id="GO:0005634">
    <property type="term" value="C:nucleus"/>
    <property type="evidence" value="ECO:0007669"/>
    <property type="project" value="UniProtKB-SubCell"/>
</dbReference>
<dbReference type="GeneID" id="54423691"/>
<evidence type="ECO:0000256" key="7">
    <source>
        <dbReference type="ARBA" id="ARBA00023328"/>
    </source>
</evidence>
<keyword evidence="4" id="KW-0158">Chromosome</keyword>
<dbReference type="GO" id="GO:0051382">
    <property type="term" value="P:kinetochore assembly"/>
    <property type="evidence" value="ECO:0007669"/>
    <property type="project" value="InterPro"/>
</dbReference>
<dbReference type="OrthoDB" id="9445768at2759"/>
<evidence type="ECO:0000256" key="3">
    <source>
        <dbReference type="ARBA" id="ARBA00005795"/>
    </source>
</evidence>
<keyword evidence="7" id="KW-0137">Centromere</keyword>
<reference evidence="11" key="3">
    <citation type="submission" date="2025-04" db="UniProtKB">
        <authorList>
            <consortium name="RefSeq"/>
        </authorList>
    </citation>
    <scope>IDENTIFICATION</scope>
    <source>
        <strain evidence="11">CBS 781.70</strain>
    </source>
</reference>
<dbReference type="InterPro" id="IPR020993">
    <property type="entry name" value="Centromere_CenpK"/>
</dbReference>
<name>A0A6G1G018_9PEZI</name>
<evidence type="ECO:0000256" key="4">
    <source>
        <dbReference type="ARBA" id="ARBA00022454"/>
    </source>
</evidence>
<protein>
    <recommendedName>
        <fullName evidence="12">Centromere protein Cenp-K</fullName>
    </recommendedName>
</protein>
<feature type="region of interest" description="Disordered" evidence="8">
    <location>
        <begin position="241"/>
        <end position="280"/>
    </location>
</feature>
<keyword evidence="6" id="KW-0539">Nucleus</keyword>
<dbReference type="PANTHER" id="PTHR14401:SF6">
    <property type="entry name" value="CENTROMERE PROTEIN K"/>
    <property type="match status" value="1"/>
</dbReference>
<evidence type="ECO:0000256" key="1">
    <source>
        <dbReference type="ARBA" id="ARBA00004123"/>
    </source>
</evidence>
<evidence type="ECO:0008006" key="12">
    <source>
        <dbReference type="Google" id="ProtNLM"/>
    </source>
</evidence>
<evidence type="ECO:0000256" key="5">
    <source>
        <dbReference type="ARBA" id="ARBA00023054"/>
    </source>
</evidence>
<keyword evidence="5" id="KW-0175">Coiled coil</keyword>
<evidence type="ECO:0000256" key="6">
    <source>
        <dbReference type="ARBA" id="ARBA00023242"/>
    </source>
</evidence>